<feature type="transmembrane region" description="Helical" evidence="1">
    <location>
        <begin position="41"/>
        <end position="58"/>
    </location>
</feature>
<dbReference type="EMBL" id="JBHSEC010000007">
    <property type="protein sequence ID" value="MFC4410184.1"/>
    <property type="molecule type" value="Genomic_DNA"/>
</dbReference>
<keyword evidence="1" id="KW-1133">Transmembrane helix</keyword>
<dbReference type="Proteomes" id="UP001595817">
    <property type="component" value="Unassembled WGS sequence"/>
</dbReference>
<accession>A0ABV8X560</accession>
<evidence type="ECO:0000313" key="2">
    <source>
        <dbReference type="EMBL" id="MFC4410184.1"/>
    </source>
</evidence>
<protein>
    <submittedName>
        <fullName evidence="2">Uncharacterized protein</fullName>
    </submittedName>
</protein>
<evidence type="ECO:0000256" key="1">
    <source>
        <dbReference type="SAM" id="Phobius"/>
    </source>
</evidence>
<feature type="transmembrane region" description="Helical" evidence="1">
    <location>
        <begin position="14"/>
        <end position="35"/>
    </location>
</feature>
<reference evidence="3" key="1">
    <citation type="journal article" date="2019" name="Int. J. Syst. Evol. Microbiol.">
        <title>The Global Catalogue of Microorganisms (GCM) 10K type strain sequencing project: providing services to taxonomists for standard genome sequencing and annotation.</title>
        <authorList>
            <consortium name="The Broad Institute Genomics Platform"/>
            <consortium name="The Broad Institute Genome Sequencing Center for Infectious Disease"/>
            <person name="Wu L."/>
            <person name="Ma J."/>
        </authorList>
    </citation>
    <scope>NUCLEOTIDE SEQUENCE [LARGE SCALE GENOMIC DNA]</scope>
    <source>
        <strain evidence="3">CCUG 59778</strain>
    </source>
</reference>
<dbReference type="RefSeq" id="WP_378153738.1">
    <property type="nucleotide sequence ID" value="NZ_JBHSEC010000007.1"/>
</dbReference>
<feature type="transmembrane region" description="Helical" evidence="1">
    <location>
        <begin position="124"/>
        <end position="146"/>
    </location>
</feature>
<gene>
    <name evidence="2" type="ORF">ACFOZY_06985</name>
</gene>
<keyword evidence="1" id="KW-0812">Transmembrane</keyword>
<sequence length="193" mass="22447">MDQKEIGQMRLKQVGLMNGIFITAMLLFYATTYFYPIRFTHFFFVLGTIVLIQGVYGMRKGSSTKSIFPHMEKVAIYEKEKMGNEWGKQRKAVHIWNLILSLILFIQAYTYQSNDSGELFQLPPLLMLIIVFFLLVLMNFSMIFHFRKVDRSTSEQELKGYTWKSNLVAAGIGIVFALLMMVNIISYVFSQFN</sequence>
<feature type="transmembrane region" description="Helical" evidence="1">
    <location>
        <begin position="92"/>
        <end position="112"/>
    </location>
</feature>
<keyword evidence="1" id="KW-0472">Membrane</keyword>
<feature type="transmembrane region" description="Helical" evidence="1">
    <location>
        <begin position="167"/>
        <end position="189"/>
    </location>
</feature>
<keyword evidence="3" id="KW-1185">Reference proteome</keyword>
<proteinExistence type="predicted"/>
<name>A0ABV8X560_9LACT</name>
<comment type="caution">
    <text evidence="2">The sequence shown here is derived from an EMBL/GenBank/DDBJ whole genome shotgun (WGS) entry which is preliminary data.</text>
</comment>
<organism evidence="2 3">
    <name type="scientific">Chungangia koreensis</name>
    <dbReference type="NCBI Taxonomy" id="752657"/>
    <lineage>
        <taxon>Bacteria</taxon>
        <taxon>Bacillati</taxon>
        <taxon>Bacillota</taxon>
        <taxon>Bacilli</taxon>
        <taxon>Lactobacillales</taxon>
        <taxon>Chungangia</taxon>
    </lineage>
</organism>
<evidence type="ECO:0000313" key="3">
    <source>
        <dbReference type="Proteomes" id="UP001595817"/>
    </source>
</evidence>